<organism evidence="2 3">
    <name type="scientific">Leifsonia stereocauli</name>
    <dbReference type="NCBI Taxonomy" id="3134136"/>
    <lineage>
        <taxon>Bacteria</taxon>
        <taxon>Bacillati</taxon>
        <taxon>Actinomycetota</taxon>
        <taxon>Actinomycetes</taxon>
        <taxon>Micrococcales</taxon>
        <taxon>Microbacteriaceae</taxon>
        <taxon>Leifsonia</taxon>
    </lineage>
</organism>
<accession>A0ABU9W237</accession>
<dbReference type="EMBL" id="JBCLVG010000001">
    <property type="protein sequence ID" value="MEN1946059.1"/>
    <property type="molecule type" value="Genomic_DNA"/>
</dbReference>
<dbReference type="SUPFAM" id="SSF49452">
    <property type="entry name" value="Starch-binding domain-like"/>
    <property type="match status" value="1"/>
</dbReference>
<sequence>MVVLSRVLQRIAVFTCLVVVCTLVVTTRQSAAVADTAASRKGSISGAISDSTGRPLGGPVDVVVQKFEGGVVVQHFPVTSADDGSFEVDGLPTGSYRVEFDDAGFANDHPYTIIEQYFGGSAVRPYGTEVMVTAGTVRSLGMVRLVGGGSVSGSWTCPTCETIDGISSVSADLFDPATGQWIGVRPLLPASVGNPSTDPDGYHRDGGFSANGLYPGTYRMRINYSSVDGRLRGAVSAPFDISAHPRWQSTEVLTLDLKLYAIQGPAGRLVRVAGQPEVYLSDRLDGLIHIANYGSVSDLGFPTAVSLITVSQLRAATIAPASLTGLATCGDGVFLSSGGIRRLIPAASRTGRPVTVLPPEICAALPGVPVPLPTPIFLKGSNSPVVSLLEGGALRSVPNPATLASIRSGRPTTVVTPTALATFPAGEPVPAIGTLVKDPAHATVYLVDTPRSFVPVRAFQSVLDMGLQRSVTTLPTAVVGQTAKAPVVLSNFVRCNGASWLASGGALLPMRAAAAGSAPVTNLSTWLCTQQARPSSHAADGARLFIRATGAARVYLVSGGVKQAVSSPAVLKRLAPSGAAVNSVDSAFVSSLRTGATLR</sequence>
<evidence type="ECO:0000256" key="1">
    <source>
        <dbReference type="SAM" id="SignalP"/>
    </source>
</evidence>
<feature type="chain" id="PRO_5045688386" evidence="1">
    <location>
        <begin position="32"/>
        <end position="599"/>
    </location>
</feature>
<protein>
    <submittedName>
        <fullName evidence="2">Carboxypeptidase-like regulatory domain-containing protein</fullName>
    </submittedName>
</protein>
<evidence type="ECO:0000313" key="2">
    <source>
        <dbReference type="EMBL" id="MEN1946059.1"/>
    </source>
</evidence>
<dbReference type="Gene3D" id="2.60.40.1120">
    <property type="entry name" value="Carboxypeptidase-like, regulatory domain"/>
    <property type="match status" value="1"/>
</dbReference>
<gene>
    <name evidence="2" type="ORF">WJX64_05830</name>
</gene>
<name>A0ABU9W237_9MICO</name>
<dbReference type="InterPro" id="IPR013784">
    <property type="entry name" value="Carb-bd-like_fold"/>
</dbReference>
<evidence type="ECO:0000313" key="3">
    <source>
        <dbReference type="Proteomes" id="UP001425155"/>
    </source>
</evidence>
<dbReference type="Proteomes" id="UP001425155">
    <property type="component" value="Unassembled WGS sequence"/>
</dbReference>
<keyword evidence="3" id="KW-1185">Reference proteome</keyword>
<feature type="signal peptide" evidence="1">
    <location>
        <begin position="1"/>
        <end position="31"/>
    </location>
</feature>
<comment type="caution">
    <text evidence="2">The sequence shown here is derived from an EMBL/GenBank/DDBJ whole genome shotgun (WGS) entry which is preliminary data.</text>
</comment>
<dbReference type="RefSeq" id="WP_342112539.1">
    <property type="nucleotide sequence ID" value="NZ_JBCAUN010000001.1"/>
</dbReference>
<reference evidence="2 3" key="1">
    <citation type="submission" date="2024-03" db="EMBL/GenBank/DDBJ databases">
        <title>YIM 134122 draft genome.</title>
        <authorList>
            <person name="Zuo S."/>
            <person name="Xiong L."/>
        </authorList>
    </citation>
    <scope>NUCLEOTIDE SEQUENCE [LARGE SCALE GENOMIC DNA]</scope>
    <source>
        <strain evidence="2 3">YIM 134122</strain>
    </source>
</reference>
<proteinExistence type="predicted"/>
<keyword evidence="1" id="KW-0732">Signal</keyword>